<evidence type="ECO:0000259" key="1">
    <source>
        <dbReference type="Pfam" id="PF25597"/>
    </source>
</evidence>
<keyword evidence="3" id="KW-1185">Reference proteome</keyword>
<organism evidence="2 3">
    <name type="scientific">Lithospermum erythrorhizon</name>
    <name type="common">Purple gromwell</name>
    <name type="synonym">Lithospermum officinale var. erythrorhizon</name>
    <dbReference type="NCBI Taxonomy" id="34254"/>
    <lineage>
        <taxon>Eukaryota</taxon>
        <taxon>Viridiplantae</taxon>
        <taxon>Streptophyta</taxon>
        <taxon>Embryophyta</taxon>
        <taxon>Tracheophyta</taxon>
        <taxon>Spermatophyta</taxon>
        <taxon>Magnoliopsida</taxon>
        <taxon>eudicotyledons</taxon>
        <taxon>Gunneridae</taxon>
        <taxon>Pentapetalae</taxon>
        <taxon>asterids</taxon>
        <taxon>lamiids</taxon>
        <taxon>Boraginales</taxon>
        <taxon>Boraginaceae</taxon>
        <taxon>Boraginoideae</taxon>
        <taxon>Lithospermeae</taxon>
        <taxon>Lithospermum</taxon>
    </lineage>
</organism>
<dbReference type="EMBL" id="BAABME010001850">
    <property type="protein sequence ID" value="GAA0151779.1"/>
    <property type="molecule type" value="Genomic_DNA"/>
</dbReference>
<proteinExistence type="predicted"/>
<dbReference type="Pfam" id="PF25597">
    <property type="entry name" value="SH3_retrovirus"/>
    <property type="match status" value="1"/>
</dbReference>
<sequence length="215" mass="24550">MSQLKEFDCLYFATCNQPQKSKFNPRSHPAIFLGYPPYQKGFKVYDLHTHVVTVSRDVIFHEDIFPYKLSKFKLPSIQYDVLPIVPVDHILPNTLSTSTPVCNNPDSGFTQVDDMVDDNISPGVNDLTDNVHDTSFNIHIDHTTNSNNSSTRISTRDKRPPIWLNDYVVSNVTNNFVVIPTYTSALMHFVANIFKIPEPHTYKQACTNVNWIKAM</sequence>
<dbReference type="AlphaFoldDB" id="A0AAV3PJE5"/>
<accession>A0AAV3PJE5</accession>
<dbReference type="Proteomes" id="UP001454036">
    <property type="component" value="Unassembled WGS sequence"/>
</dbReference>
<dbReference type="InterPro" id="IPR057670">
    <property type="entry name" value="SH3_retrovirus"/>
</dbReference>
<evidence type="ECO:0000313" key="3">
    <source>
        <dbReference type="Proteomes" id="UP001454036"/>
    </source>
</evidence>
<protein>
    <recommendedName>
        <fullName evidence="1">Retroviral polymerase SH3-like domain-containing protein</fullName>
    </recommendedName>
</protein>
<name>A0AAV3PJE5_LITER</name>
<evidence type="ECO:0000313" key="2">
    <source>
        <dbReference type="EMBL" id="GAA0151779.1"/>
    </source>
</evidence>
<comment type="caution">
    <text evidence="2">The sequence shown here is derived from an EMBL/GenBank/DDBJ whole genome shotgun (WGS) entry which is preliminary data.</text>
</comment>
<reference evidence="2 3" key="1">
    <citation type="submission" date="2024-01" db="EMBL/GenBank/DDBJ databases">
        <title>The complete chloroplast genome sequence of Lithospermum erythrorhizon: insights into the phylogenetic relationship among Boraginaceae species and the maternal lineages of purple gromwells.</title>
        <authorList>
            <person name="Okada T."/>
            <person name="Watanabe K."/>
        </authorList>
    </citation>
    <scope>NUCLEOTIDE SEQUENCE [LARGE SCALE GENOMIC DNA]</scope>
</reference>
<feature type="domain" description="Retroviral polymerase SH3-like" evidence="1">
    <location>
        <begin position="9"/>
        <end position="70"/>
    </location>
</feature>
<gene>
    <name evidence="2" type="ORF">LIER_10425</name>
</gene>